<reference evidence="4 5" key="1">
    <citation type="submission" date="2019-03" db="EMBL/GenBank/DDBJ databases">
        <title>Genomic Encyclopedia of Type Strains, Phase IV (KMG-IV): sequencing the most valuable type-strain genomes for metagenomic binning, comparative biology and taxonomic classification.</title>
        <authorList>
            <person name="Goeker M."/>
        </authorList>
    </citation>
    <scope>NUCLEOTIDE SEQUENCE [LARGE SCALE GENOMIC DNA]</scope>
    <source>
        <strain evidence="4 5">DSM 28403</strain>
    </source>
</reference>
<accession>A0A4R6V836</accession>
<dbReference type="Pfam" id="PF02462">
    <property type="entry name" value="Opacity"/>
    <property type="match status" value="1"/>
</dbReference>
<comment type="caution">
    <text evidence="4">The sequence shown here is derived from an EMBL/GenBank/DDBJ whole genome shotgun (WGS) entry which is preliminary data.</text>
</comment>
<name>A0A4R6V836_9PAST</name>
<organism evidence="4 5">
    <name type="scientific">Mesocricetibacter intestinalis</name>
    <dbReference type="NCBI Taxonomy" id="1521930"/>
    <lineage>
        <taxon>Bacteria</taxon>
        <taxon>Pseudomonadati</taxon>
        <taxon>Pseudomonadota</taxon>
        <taxon>Gammaproteobacteria</taxon>
        <taxon>Pasteurellales</taxon>
        <taxon>Pasteurellaceae</taxon>
        <taxon>Mesocricetibacter</taxon>
    </lineage>
</organism>
<feature type="signal peptide" evidence="2">
    <location>
        <begin position="1"/>
        <end position="21"/>
    </location>
</feature>
<feature type="domain" description="Porin opacity type" evidence="3">
    <location>
        <begin position="53"/>
        <end position="181"/>
    </location>
</feature>
<evidence type="ECO:0000256" key="1">
    <source>
        <dbReference type="ARBA" id="ARBA00009830"/>
    </source>
</evidence>
<dbReference type="SUPFAM" id="SSF56925">
    <property type="entry name" value="OMPA-like"/>
    <property type="match status" value="1"/>
</dbReference>
<keyword evidence="2" id="KW-0732">Signal</keyword>
<dbReference type="GO" id="GO:0009279">
    <property type="term" value="C:cell outer membrane"/>
    <property type="evidence" value="ECO:0007669"/>
    <property type="project" value="UniProtKB-ARBA"/>
</dbReference>
<dbReference type="AlphaFoldDB" id="A0A4R6V836"/>
<dbReference type="Proteomes" id="UP000295657">
    <property type="component" value="Unassembled WGS sequence"/>
</dbReference>
<dbReference type="OrthoDB" id="6648740at2"/>
<proteinExistence type="inferred from homology"/>
<dbReference type="InterPro" id="IPR011250">
    <property type="entry name" value="OMP/PagP_B-barrel"/>
</dbReference>
<evidence type="ECO:0000259" key="3">
    <source>
        <dbReference type="Pfam" id="PF02462"/>
    </source>
</evidence>
<comment type="similarity">
    <text evidence="1">Belongs to the opacity porin family.</text>
</comment>
<dbReference type="Gene3D" id="2.40.160.20">
    <property type="match status" value="1"/>
</dbReference>
<keyword evidence="5" id="KW-1185">Reference proteome</keyword>
<evidence type="ECO:0000313" key="5">
    <source>
        <dbReference type="Proteomes" id="UP000295657"/>
    </source>
</evidence>
<dbReference type="GO" id="GO:0015288">
    <property type="term" value="F:porin activity"/>
    <property type="evidence" value="ECO:0007669"/>
    <property type="project" value="InterPro"/>
</dbReference>
<protein>
    <submittedName>
        <fullName evidence="4">Opacity protein-like surface antigen</fullName>
    </submittedName>
</protein>
<sequence length="181" mass="20368">MKKTTLAVLLGTLAVATSANAFWYAQGDLGYSKTKFSAYSALDDSKFDPRISIGYDFGGWRLAADYTHQGKFEGREQREHISAKIYGIGFSGIYDFNMNSAFKPYAGIRIANNIFDIENRGRGYFNSKTENKFGYGVLAGVQYPLTQNWSLNGNVEYNRLGKFEDTKVNQYGAKVGIRYDF</sequence>
<dbReference type="InterPro" id="IPR003394">
    <property type="entry name" value="Porin_opacity"/>
</dbReference>
<evidence type="ECO:0000313" key="4">
    <source>
        <dbReference type="EMBL" id="TDQ57882.1"/>
    </source>
</evidence>
<feature type="chain" id="PRO_5020269057" evidence="2">
    <location>
        <begin position="22"/>
        <end position="181"/>
    </location>
</feature>
<dbReference type="EMBL" id="SNYQ01000003">
    <property type="protein sequence ID" value="TDQ57882.1"/>
    <property type="molecule type" value="Genomic_DNA"/>
</dbReference>
<evidence type="ECO:0000256" key="2">
    <source>
        <dbReference type="SAM" id="SignalP"/>
    </source>
</evidence>
<dbReference type="RefSeq" id="WP_133543990.1">
    <property type="nucleotide sequence ID" value="NZ_SNYQ01000003.1"/>
</dbReference>
<gene>
    <name evidence="4" type="ORF">EDC45_0948</name>
</gene>